<evidence type="ECO:0000313" key="2">
    <source>
        <dbReference type="Proteomes" id="UP000184123"/>
    </source>
</evidence>
<dbReference type="EMBL" id="FRCA01000011">
    <property type="protein sequence ID" value="SHM71276.1"/>
    <property type="molecule type" value="Genomic_DNA"/>
</dbReference>
<dbReference type="Proteomes" id="UP000184123">
    <property type="component" value="Unassembled WGS sequence"/>
</dbReference>
<gene>
    <name evidence="1" type="ORF">SAMN05660971_03683</name>
</gene>
<protein>
    <submittedName>
        <fullName evidence="1">Uncharacterized protein</fullName>
    </submittedName>
</protein>
<reference evidence="1 2" key="1">
    <citation type="submission" date="2016-11" db="EMBL/GenBank/DDBJ databases">
        <authorList>
            <person name="Jaros S."/>
            <person name="Januszkiewicz K."/>
            <person name="Wedrychowicz H."/>
        </authorList>
    </citation>
    <scope>NUCLEOTIDE SEQUENCE [LARGE SCALE GENOMIC DNA]</scope>
    <source>
        <strain evidence="1 2">DSM 4740</strain>
    </source>
</reference>
<proteinExistence type="predicted"/>
<dbReference type="STRING" id="44933.SAMN05660971_03683"/>
<dbReference type="AlphaFoldDB" id="A0A1M7L0E4"/>
<name>A0A1M7L0E4_9GAMM</name>
<sequence>MLGEWRHRDVPSGRRETAPHQQILCICASVVRTTIKSIRMSHLIAMLIVEDGCRSTVLANEHCRIISCLPYFYLYGFLLEYSNFLFCVICMASGCGTIRGLIESQNGHS</sequence>
<accession>A0A1M7L0E4</accession>
<organism evidence="1 2">
    <name type="scientific">Halomonas cupida</name>
    <dbReference type="NCBI Taxonomy" id="44933"/>
    <lineage>
        <taxon>Bacteria</taxon>
        <taxon>Pseudomonadati</taxon>
        <taxon>Pseudomonadota</taxon>
        <taxon>Gammaproteobacteria</taxon>
        <taxon>Oceanospirillales</taxon>
        <taxon>Halomonadaceae</taxon>
        <taxon>Halomonas</taxon>
    </lineage>
</organism>
<evidence type="ECO:0000313" key="1">
    <source>
        <dbReference type="EMBL" id="SHM71276.1"/>
    </source>
</evidence>